<name>A0ABN7HND2_9BURK</name>
<protein>
    <submittedName>
        <fullName evidence="2">N-acetyl-alpha-D-glucosaminyl-diphospho-ditrans, octacis-undecaprenol 4-epimerase</fullName>
        <ecNumber evidence="2">5.1.3.26</ecNumber>
    </submittedName>
</protein>
<dbReference type="PANTHER" id="PTHR43245:SF58">
    <property type="entry name" value="BLL5923 PROTEIN"/>
    <property type="match status" value="1"/>
</dbReference>
<organism evidence="2 3">
    <name type="scientific">Paraburkholderia metrosideri</name>
    <dbReference type="NCBI Taxonomy" id="580937"/>
    <lineage>
        <taxon>Bacteria</taxon>
        <taxon>Pseudomonadati</taxon>
        <taxon>Pseudomonadota</taxon>
        <taxon>Betaproteobacteria</taxon>
        <taxon>Burkholderiales</taxon>
        <taxon>Burkholderiaceae</taxon>
        <taxon>Paraburkholderia</taxon>
    </lineage>
</organism>
<gene>
    <name evidence="2" type="primary">gnu</name>
    <name evidence="2" type="ORF">LMG28140_01608</name>
</gene>
<dbReference type="EC" id="5.1.3.26" evidence="2"/>
<dbReference type="InterPro" id="IPR050177">
    <property type="entry name" value="Lipid_A_modif_metabolic_enz"/>
</dbReference>
<dbReference type="Gene3D" id="3.40.50.720">
    <property type="entry name" value="NAD(P)-binding Rossmann-like Domain"/>
    <property type="match status" value="1"/>
</dbReference>
<feature type="domain" description="NAD-dependent epimerase/dehydratase" evidence="1">
    <location>
        <begin position="4"/>
        <end position="225"/>
    </location>
</feature>
<dbReference type="SUPFAM" id="SSF51735">
    <property type="entry name" value="NAD(P)-binding Rossmann-fold domains"/>
    <property type="match status" value="1"/>
</dbReference>
<keyword evidence="2" id="KW-0413">Isomerase</keyword>
<dbReference type="PANTHER" id="PTHR43245">
    <property type="entry name" value="BIFUNCTIONAL POLYMYXIN RESISTANCE PROTEIN ARNA"/>
    <property type="match status" value="1"/>
</dbReference>
<dbReference type="EMBL" id="CAJHCP010000003">
    <property type="protein sequence ID" value="CAD6524394.1"/>
    <property type="molecule type" value="Genomic_DNA"/>
</dbReference>
<evidence type="ECO:0000313" key="2">
    <source>
        <dbReference type="EMBL" id="CAD6524394.1"/>
    </source>
</evidence>
<proteinExistence type="predicted"/>
<dbReference type="Proteomes" id="UP000598032">
    <property type="component" value="Unassembled WGS sequence"/>
</dbReference>
<dbReference type="RefSeq" id="WP_201641740.1">
    <property type="nucleotide sequence ID" value="NZ_CAJHCP010000003.1"/>
</dbReference>
<evidence type="ECO:0000313" key="3">
    <source>
        <dbReference type="Proteomes" id="UP000598032"/>
    </source>
</evidence>
<dbReference type="Pfam" id="PF01370">
    <property type="entry name" value="Epimerase"/>
    <property type="match status" value="1"/>
</dbReference>
<evidence type="ECO:0000259" key="1">
    <source>
        <dbReference type="Pfam" id="PF01370"/>
    </source>
</evidence>
<keyword evidence="3" id="KW-1185">Reference proteome</keyword>
<comment type="caution">
    <text evidence="2">The sequence shown here is derived from an EMBL/GenBank/DDBJ whole genome shotgun (WGS) entry which is preliminary data.</text>
</comment>
<dbReference type="InterPro" id="IPR036291">
    <property type="entry name" value="NAD(P)-bd_dom_sf"/>
</dbReference>
<accession>A0ABN7HND2</accession>
<dbReference type="CDD" id="cd05232">
    <property type="entry name" value="UDP_G4E_4_SDR_e"/>
    <property type="match status" value="1"/>
</dbReference>
<reference evidence="2 3" key="1">
    <citation type="submission" date="2020-10" db="EMBL/GenBank/DDBJ databases">
        <authorList>
            <person name="Peeters C."/>
        </authorList>
    </citation>
    <scope>NUCLEOTIDE SEQUENCE [LARGE SCALE GENOMIC DNA]</scope>
    <source>
        <strain evidence="2 3">LMG 28140</strain>
    </source>
</reference>
<dbReference type="InterPro" id="IPR001509">
    <property type="entry name" value="Epimerase_deHydtase"/>
</dbReference>
<sequence>MSHVLVTGANGLVGIALCRALRDAGHIVTGLVRRATQPDSGLNEWIDPGPDFVGIDTSWRAESQIDCVVHLAARAHVLHDTTANPDAAFHATNVDGALRVAQAARRRGVRRFVFVSSIKALAESDAGRPLREDDPPLPKDAYGRSKLAAEQALLNFGKASGMEVVIVRPPLIYGPRVRANFLSLMDGIWKGMPLPLGLIEARRSLVYVENFADALVCCATDPRAVNQCFHVADAEALTVAELVRSLGRHLHRPARLLPVPKGLLRAAGRLTGRSSQIDRLVGSLQLDTTHIRTTLGWKPPYSADEGLAATACWYRSTHQGRAS</sequence>
<dbReference type="GO" id="GO:0016853">
    <property type="term" value="F:isomerase activity"/>
    <property type="evidence" value="ECO:0007669"/>
    <property type="project" value="UniProtKB-KW"/>
</dbReference>